<feature type="domain" description="Negative modulator of initiation of replication SeqA N-terminal" evidence="7">
    <location>
        <begin position="1"/>
        <end position="36"/>
    </location>
</feature>
<dbReference type="AlphaFoldDB" id="A0A411PM60"/>
<dbReference type="InterPro" id="IPR033761">
    <property type="entry name" value="SeqA_N"/>
</dbReference>
<evidence type="ECO:0000256" key="1">
    <source>
        <dbReference type="ARBA" id="ARBA00022490"/>
    </source>
</evidence>
<comment type="subunit">
    <text evidence="4">Homodimer. Polymerizes to form helical filaments.</text>
</comment>
<feature type="domain" description="Replication modulator SeqA C-terminal DNA-binding" evidence="6">
    <location>
        <begin position="120"/>
        <end position="225"/>
    </location>
</feature>
<evidence type="ECO:0000259" key="7">
    <source>
        <dbReference type="Pfam" id="PF17206"/>
    </source>
</evidence>
<dbReference type="InterPro" id="IPR013321">
    <property type="entry name" value="Arc_rbn_hlx_hlx"/>
</dbReference>
<dbReference type="GO" id="GO:0032297">
    <property type="term" value="P:negative regulation of DNA-templated DNA replication initiation"/>
    <property type="evidence" value="ECO:0007669"/>
    <property type="project" value="UniProtKB-UniRule"/>
</dbReference>
<keyword evidence="9" id="KW-1185">Reference proteome</keyword>
<dbReference type="GO" id="GO:0003677">
    <property type="term" value="F:DNA binding"/>
    <property type="evidence" value="ECO:0007669"/>
    <property type="project" value="UniProtKB-UniRule"/>
</dbReference>
<dbReference type="SUPFAM" id="SSF47598">
    <property type="entry name" value="Ribbon-helix-helix"/>
    <property type="match status" value="1"/>
</dbReference>
<evidence type="ECO:0000313" key="9">
    <source>
        <dbReference type="Proteomes" id="UP000291106"/>
    </source>
</evidence>
<dbReference type="KEGG" id="smai:EXU30_19595"/>
<dbReference type="InterPro" id="IPR005621">
    <property type="entry name" value="SeqA"/>
</dbReference>
<evidence type="ECO:0000256" key="5">
    <source>
        <dbReference type="PIRNR" id="PIRNR019401"/>
    </source>
</evidence>
<protein>
    <recommendedName>
        <fullName evidence="4 5">Negative modulator of initiation of replication</fullName>
    </recommendedName>
</protein>
<comment type="function">
    <text evidence="4 5">Negative regulator of replication initiation, which contributes to regulation of DNA replication and ensures that replication initiation occurs exactly once per chromosome per cell cycle. Binds to pairs of hemimethylated GATC sequences in the oriC region, thus preventing assembly of replication proteins and re-initiation at newly replicated origins. Repression is relieved when the region becomes fully methylated.</text>
</comment>
<accession>A0A411PM60</accession>
<dbReference type="InterPro" id="IPR026577">
    <property type="entry name" value="SeqA_DNA-bd_C"/>
</dbReference>
<dbReference type="EMBL" id="CP036200">
    <property type="protein sequence ID" value="QBF84630.1"/>
    <property type="molecule type" value="Genomic_DNA"/>
</dbReference>
<evidence type="ECO:0000256" key="2">
    <source>
        <dbReference type="ARBA" id="ARBA00022880"/>
    </source>
</evidence>
<organism evidence="8 9">
    <name type="scientific">Shewanella maritima</name>
    <dbReference type="NCBI Taxonomy" id="2520507"/>
    <lineage>
        <taxon>Bacteria</taxon>
        <taxon>Pseudomonadati</taxon>
        <taxon>Pseudomonadota</taxon>
        <taxon>Gammaproteobacteria</taxon>
        <taxon>Alteromonadales</taxon>
        <taxon>Shewanellaceae</taxon>
        <taxon>Shewanella</taxon>
    </lineage>
</organism>
<keyword evidence="1 4" id="KW-0963">Cytoplasm</keyword>
<dbReference type="GO" id="GO:0006355">
    <property type="term" value="P:regulation of DNA-templated transcription"/>
    <property type="evidence" value="ECO:0007669"/>
    <property type="project" value="InterPro"/>
</dbReference>
<sequence>MKYIEIDEELYSFIASKTERIGESASDILRRLLGLTVENIDQQSNVHISQPSLETKPLSNEEQNALFNKAKEAVEKLVSTKHIADVKEPQGNTAEQVAEVTSPAAGEETTKSNIVASSNDFATIVNEHLIAQQKGAVGRFMFLLQSLAQVAGDSFEQVLQVQGKGRLYFARSKQELLAASQSANPKQIEDTTYWVTTNNNTAKKRNILKEVLLQLGCDESVALSIVKHI</sequence>
<dbReference type="PIRSF" id="PIRSF019401">
    <property type="entry name" value="SeqA"/>
    <property type="match status" value="1"/>
</dbReference>
<dbReference type="Pfam" id="PF17206">
    <property type="entry name" value="SeqA_N"/>
    <property type="match status" value="1"/>
</dbReference>
<dbReference type="InterPro" id="IPR036835">
    <property type="entry name" value="SeqA_DNA-bd_C_sf"/>
</dbReference>
<dbReference type="InterPro" id="IPR010985">
    <property type="entry name" value="Ribbon_hlx_hlx"/>
</dbReference>
<proteinExistence type="inferred from homology"/>
<reference evidence="8 9" key="1">
    <citation type="submission" date="2019-02" db="EMBL/GenBank/DDBJ databases">
        <title>Shewanella sp. D4-2 isolated from Dokdo Island.</title>
        <authorList>
            <person name="Baek K."/>
        </authorList>
    </citation>
    <scope>NUCLEOTIDE SEQUENCE [LARGE SCALE GENOMIC DNA]</scope>
    <source>
        <strain evidence="8 9">D4-2</strain>
    </source>
</reference>
<keyword evidence="2 4" id="KW-0236">DNA replication inhibitor</keyword>
<comment type="caution">
    <text evidence="4">Lacks conserved residue(s) required for the propagation of feature annotation.</text>
</comment>
<evidence type="ECO:0000259" key="6">
    <source>
        <dbReference type="Pfam" id="PF03925"/>
    </source>
</evidence>
<dbReference type="Pfam" id="PF03925">
    <property type="entry name" value="SeqA"/>
    <property type="match status" value="1"/>
</dbReference>
<keyword evidence="3 4" id="KW-0238">DNA-binding</keyword>
<comment type="subcellular location">
    <subcellularLocation>
        <location evidence="4 5">Cytoplasm</location>
    </subcellularLocation>
</comment>
<dbReference type="NCBIfam" id="NF008389">
    <property type="entry name" value="PRK11187.1"/>
    <property type="match status" value="1"/>
</dbReference>
<dbReference type="SUPFAM" id="SSF82808">
    <property type="entry name" value="Replication modulator SeqA, C-terminal DNA-binding domain"/>
    <property type="match status" value="1"/>
</dbReference>
<dbReference type="Gene3D" id="1.20.1380.10">
    <property type="entry name" value="Replication modulator SeqA, C-terminal DNA-binding domain"/>
    <property type="match status" value="1"/>
</dbReference>
<dbReference type="Gene3D" id="1.10.1220.10">
    <property type="entry name" value="Met repressor-like"/>
    <property type="match status" value="1"/>
</dbReference>
<evidence type="ECO:0000256" key="4">
    <source>
        <dbReference type="HAMAP-Rule" id="MF_00908"/>
    </source>
</evidence>
<evidence type="ECO:0000313" key="8">
    <source>
        <dbReference type="EMBL" id="QBF84630.1"/>
    </source>
</evidence>
<feature type="region of interest" description="Interaction with DNA" evidence="4">
    <location>
        <begin position="136"/>
        <end position="137"/>
    </location>
</feature>
<comment type="similarity">
    <text evidence="4 5">Belongs to the SeqA family.</text>
</comment>
<dbReference type="OrthoDB" id="5591069at2"/>
<evidence type="ECO:0000256" key="3">
    <source>
        <dbReference type="ARBA" id="ARBA00023125"/>
    </source>
</evidence>
<dbReference type="GO" id="GO:0005737">
    <property type="term" value="C:cytoplasm"/>
    <property type="evidence" value="ECO:0007669"/>
    <property type="project" value="UniProtKB-SubCell"/>
</dbReference>
<name>A0A411PM60_9GAMM</name>
<dbReference type="RefSeq" id="WP_130602931.1">
    <property type="nucleotide sequence ID" value="NZ_CP036200.1"/>
</dbReference>
<dbReference type="HAMAP" id="MF_00908">
    <property type="entry name" value="SeqA"/>
    <property type="match status" value="1"/>
</dbReference>
<dbReference type="Proteomes" id="UP000291106">
    <property type="component" value="Chromosome"/>
</dbReference>
<gene>
    <name evidence="4 8" type="primary">seqA</name>
    <name evidence="8" type="ORF">EXU30_19595</name>
</gene>